<dbReference type="Proteomes" id="UP001249851">
    <property type="component" value="Unassembled WGS sequence"/>
</dbReference>
<comment type="caution">
    <text evidence="2">The sequence shown here is derived from an EMBL/GenBank/DDBJ whole genome shotgun (WGS) entry which is preliminary data.</text>
</comment>
<feature type="chain" id="PRO_5042169675" evidence="1">
    <location>
        <begin position="22"/>
        <end position="268"/>
    </location>
</feature>
<feature type="signal peptide" evidence="1">
    <location>
        <begin position="1"/>
        <end position="21"/>
    </location>
</feature>
<evidence type="ECO:0000313" key="2">
    <source>
        <dbReference type="EMBL" id="KAK2565078.1"/>
    </source>
</evidence>
<organism evidence="2 3">
    <name type="scientific">Acropora cervicornis</name>
    <name type="common">Staghorn coral</name>
    <dbReference type="NCBI Taxonomy" id="6130"/>
    <lineage>
        <taxon>Eukaryota</taxon>
        <taxon>Metazoa</taxon>
        <taxon>Cnidaria</taxon>
        <taxon>Anthozoa</taxon>
        <taxon>Hexacorallia</taxon>
        <taxon>Scleractinia</taxon>
        <taxon>Astrocoeniina</taxon>
        <taxon>Acroporidae</taxon>
        <taxon>Acropora</taxon>
    </lineage>
</organism>
<name>A0AAD9QPG7_ACRCE</name>
<sequence>MKTFLVALLLALVVFVVVVESHKRGGSKRRRGPFGGWIKSMCKEERPKNCSVFNEDGKCIACDNGFALKEMKWSLACHDAICIPCKYMRFNSQCGNQTGARVCRRGCANCTESGLCTECLAGWKSFTITLFGRNLTKCSKCPWSGCQTKPKQRNRTCGNLCERCSDDGTCLECQESTKSLKFGSRLRCLPTLTLKGCGRYCEKCSKGKCLECKPSGRPLQLGAYLRCLPRMPRNNKGGMKSVLSSVTDGFRKMKSKMGERLRLFERLG</sequence>
<keyword evidence="3" id="KW-1185">Reference proteome</keyword>
<dbReference type="AlphaFoldDB" id="A0AAD9QPG7"/>
<accession>A0AAD9QPG7</accession>
<dbReference type="EMBL" id="JARQWQ010000020">
    <property type="protein sequence ID" value="KAK2565078.1"/>
    <property type="molecule type" value="Genomic_DNA"/>
</dbReference>
<gene>
    <name evidence="2" type="ORF">P5673_010987</name>
</gene>
<reference evidence="2" key="1">
    <citation type="journal article" date="2023" name="G3 (Bethesda)">
        <title>Whole genome assembly and annotation of the endangered Caribbean coral Acropora cervicornis.</title>
        <authorList>
            <person name="Selwyn J.D."/>
            <person name="Vollmer S.V."/>
        </authorList>
    </citation>
    <scope>NUCLEOTIDE SEQUENCE</scope>
    <source>
        <strain evidence="2">K2</strain>
    </source>
</reference>
<evidence type="ECO:0000313" key="3">
    <source>
        <dbReference type="Proteomes" id="UP001249851"/>
    </source>
</evidence>
<proteinExistence type="predicted"/>
<evidence type="ECO:0000256" key="1">
    <source>
        <dbReference type="SAM" id="SignalP"/>
    </source>
</evidence>
<reference evidence="2" key="2">
    <citation type="journal article" date="2023" name="Science">
        <title>Genomic signatures of disease resistance in endangered staghorn corals.</title>
        <authorList>
            <person name="Vollmer S.V."/>
            <person name="Selwyn J.D."/>
            <person name="Despard B.A."/>
            <person name="Roesel C.L."/>
        </authorList>
    </citation>
    <scope>NUCLEOTIDE SEQUENCE</scope>
    <source>
        <strain evidence="2">K2</strain>
    </source>
</reference>
<protein>
    <submittedName>
        <fullName evidence="2">Uncharacterized protein</fullName>
    </submittedName>
</protein>
<keyword evidence="1" id="KW-0732">Signal</keyword>